<dbReference type="InterPro" id="IPR051782">
    <property type="entry name" value="ABC_Transporter_VariousFunc"/>
</dbReference>
<dbReference type="Gene3D" id="3.40.50.300">
    <property type="entry name" value="P-loop containing nucleotide triphosphate hydrolases"/>
    <property type="match status" value="1"/>
</dbReference>
<dbReference type="PROSITE" id="PS50893">
    <property type="entry name" value="ABC_TRANSPORTER_2"/>
    <property type="match status" value="1"/>
</dbReference>
<gene>
    <name evidence="5" type="ORF">NVS47_09155</name>
</gene>
<evidence type="ECO:0000256" key="1">
    <source>
        <dbReference type="ARBA" id="ARBA00022448"/>
    </source>
</evidence>
<evidence type="ECO:0000259" key="4">
    <source>
        <dbReference type="PROSITE" id="PS50893"/>
    </source>
</evidence>
<evidence type="ECO:0000256" key="3">
    <source>
        <dbReference type="ARBA" id="ARBA00022840"/>
    </source>
</evidence>
<dbReference type="PANTHER" id="PTHR42939">
    <property type="entry name" value="ABC TRANSPORTER ATP-BINDING PROTEIN ALBC-RELATED"/>
    <property type="match status" value="1"/>
</dbReference>
<dbReference type="Proteomes" id="UP001524944">
    <property type="component" value="Unassembled WGS sequence"/>
</dbReference>
<dbReference type="PANTHER" id="PTHR42939:SF1">
    <property type="entry name" value="ABC TRANSPORTER ATP-BINDING PROTEIN ALBC-RELATED"/>
    <property type="match status" value="1"/>
</dbReference>
<dbReference type="CDD" id="cd03230">
    <property type="entry name" value="ABC_DR_subfamily_A"/>
    <property type="match status" value="1"/>
</dbReference>
<dbReference type="GO" id="GO:0005524">
    <property type="term" value="F:ATP binding"/>
    <property type="evidence" value="ECO:0007669"/>
    <property type="project" value="UniProtKB-KW"/>
</dbReference>
<evidence type="ECO:0000313" key="5">
    <source>
        <dbReference type="EMBL" id="MCR6545672.1"/>
    </source>
</evidence>
<dbReference type="InterPro" id="IPR003593">
    <property type="entry name" value="AAA+_ATPase"/>
</dbReference>
<dbReference type="InterPro" id="IPR003439">
    <property type="entry name" value="ABC_transporter-like_ATP-bd"/>
</dbReference>
<keyword evidence="6" id="KW-1185">Reference proteome</keyword>
<organism evidence="5 6">
    <name type="scientific">Dehalobacterium formicoaceticum</name>
    <dbReference type="NCBI Taxonomy" id="51515"/>
    <lineage>
        <taxon>Bacteria</taxon>
        <taxon>Bacillati</taxon>
        <taxon>Bacillota</taxon>
        <taxon>Clostridia</taxon>
        <taxon>Eubacteriales</taxon>
        <taxon>Peptococcaceae</taxon>
        <taxon>Dehalobacterium</taxon>
    </lineage>
</organism>
<name>A0ABT1Y463_9FIRM</name>
<proteinExistence type="predicted"/>
<reference evidence="5 6" key="1">
    <citation type="submission" date="2022-08" db="EMBL/GenBank/DDBJ databases">
        <title>Proteogenomics of the novel Dehalobacterium formicoaceticum strain EZ94 highlights a key role of methyltransferases during anaerobic dichloromethane degradation.</title>
        <authorList>
            <person name="Wasmund K."/>
        </authorList>
    </citation>
    <scope>NUCLEOTIDE SEQUENCE [LARGE SCALE GENOMIC DNA]</scope>
    <source>
        <strain evidence="5 6">EZ94</strain>
    </source>
</reference>
<dbReference type="Pfam" id="PF00005">
    <property type="entry name" value="ABC_tran"/>
    <property type="match status" value="1"/>
</dbReference>
<evidence type="ECO:0000313" key="6">
    <source>
        <dbReference type="Proteomes" id="UP001524944"/>
    </source>
</evidence>
<dbReference type="InterPro" id="IPR027417">
    <property type="entry name" value="P-loop_NTPase"/>
</dbReference>
<accession>A0ABT1Y463</accession>
<protein>
    <submittedName>
        <fullName evidence="5">ABC transporter ATP-binding protein</fullName>
    </submittedName>
</protein>
<evidence type="ECO:0000256" key="2">
    <source>
        <dbReference type="ARBA" id="ARBA00022741"/>
    </source>
</evidence>
<dbReference type="EMBL" id="JANPWE010000004">
    <property type="protein sequence ID" value="MCR6545672.1"/>
    <property type="molecule type" value="Genomic_DNA"/>
</dbReference>
<feature type="domain" description="ABC transporter" evidence="4">
    <location>
        <begin position="4"/>
        <end position="229"/>
    </location>
</feature>
<dbReference type="SMART" id="SM00382">
    <property type="entry name" value="AAA"/>
    <property type="match status" value="1"/>
</dbReference>
<sequence>MKVIECAGLTKTYGNVRALNNLSVSIEENKITGLIGRNGAGKTTFLKIVAGFLHQTDGEIKVFAQVPFNNIKVSANTILIDDSMTFPSSFTIKDILSSFGSFYEKFDPELATDLLDYFNINPRQYPDHLSKGMRSTFLSVIGIAVRSPLTLFDEPTIGMDAVVRKDFYRALLKDYMTHPRTIIISSHYLKEIEDLIEDVLLIKDGMNFRHLPITDLAEMTIGLKGNSARVEELAKGKEQFYQEKMGKDTIYLVTKNDFDEGDLRQARMQGIEISSVTAEEIYVYLTGKDKGGIDHVLDRD</sequence>
<dbReference type="SUPFAM" id="SSF52540">
    <property type="entry name" value="P-loop containing nucleoside triphosphate hydrolases"/>
    <property type="match status" value="1"/>
</dbReference>
<comment type="caution">
    <text evidence="5">The sequence shown here is derived from an EMBL/GenBank/DDBJ whole genome shotgun (WGS) entry which is preliminary data.</text>
</comment>
<keyword evidence="1" id="KW-0813">Transport</keyword>
<keyword evidence="2" id="KW-0547">Nucleotide-binding</keyword>
<keyword evidence="3 5" id="KW-0067">ATP-binding</keyword>
<dbReference type="RefSeq" id="WP_257913251.1">
    <property type="nucleotide sequence ID" value="NZ_JANPWE010000004.1"/>
</dbReference>